<name>X6LPY7_RETFI</name>
<dbReference type="EMBL" id="ASPP01033338">
    <property type="protein sequence ID" value="ETO03426.1"/>
    <property type="molecule type" value="Genomic_DNA"/>
</dbReference>
<reference evidence="1 2" key="1">
    <citation type="journal article" date="2013" name="Curr. Biol.">
        <title>The Genome of the Foraminiferan Reticulomyxa filosa.</title>
        <authorList>
            <person name="Glockner G."/>
            <person name="Hulsmann N."/>
            <person name="Schleicher M."/>
            <person name="Noegel A.A."/>
            <person name="Eichinger L."/>
            <person name="Gallinger C."/>
            <person name="Pawlowski J."/>
            <person name="Sierra R."/>
            <person name="Euteneuer U."/>
            <person name="Pillet L."/>
            <person name="Moustafa A."/>
            <person name="Platzer M."/>
            <person name="Groth M."/>
            <person name="Szafranski K."/>
            <person name="Schliwa M."/>
        </authorList>
    </citation>
    <scope>NUCLEOTIDE SEQUENCE [LARGE SCALE GENOMIC DNA]</scope>
</reference>
<protein>
    <submittedName>
        <fullName evidence="1">Uncharacterized protein</fullName>
    </submittedName>
</protein>
<dbReference type="AlphaFoldDB" id="X6LPY7"/>
<comment type="caution">
    <text evidence="1">The sequence shown here is derived from an EMBL/GenBank/DDBJ whole genome shotgun (WGS) entry which is preliminary data.</text>
</comment>
<dbReference type="Proteomes" id="UP000023152">
    <property type="component" value="Unassembled WGS sequence"/>
</dbReference>
<evidence type="ECO:0000313" key="2">
    <source>
        <dbReference type="Proteomes" id="UP000023152"/>
    </source>
</evidence>
<keyword evidence="2" id="KW-1185">Reference proteome</keyword>
<feature type="non-terminal residue" evidence="1">
    <location>
        <position position="1"/>
    </location>
</feature>
<evidence type="ECO:0000313" key="1">
    <source>
        <dbReference type="EMBL" id="ETO03426.1"/>
    </source>
</evidence>
<proteinExistence type="predicted"/>
<organism evidence="1 2">
    <name type="scientific">Reticulomyxa filosa</name>
    <dbReference type="NCBI Taxonomy" id="46433"/>
    <lineage>
        <taxon>Eukaryota</taxon>
        <taxon>Sar</taxon>
        <taxon>Rhizaria</taxon>
        <taxon>Retaria</taxon>
        <taxon>Foraminifera</taxon>
        <taxon>Monothalamids</taxon>
        <taxon>Reticulomyxidae</taxon>
        <taxon>Reticulomyxa</taxon>
    </lineage>
</organism>
<sequence length="360" mass="43035">FEQSKSRHIQMIEEKKEDPLPQHTWKYFFDITQHDVLYFDEAKLDAMIERRSAPILNYGQSDISEYFDLAAIENDIYHNFIHGRQQISFVIPLFEYRNDLDIHNCITTIETRYEDLKYAQFQSFWDSLSLSTASPLQKQRALEMINDSIVYSFQYINEIKVKRELTELFETLQFEKKDWILFSKGGYANDTINQLRVEHIEVLWRQLNNLVQSEHLNESSITPFVLDIYQRALPNRIQSQIEGFVKRKSLGKMKDILKAWREVAYKQGQIRRDENSRFSHWLEQDLPDNQLGKHFPHRSLTWSYCASAYQCAYQEWKRQYQQPLPLLLKDYLKNESLTNIGIVDFSRKLQILNCVSFLIM</sequence>
<accession>X6LPY7</accession>
<gene>
    <name evidence="1" type="ORF">RFI_33981</name>
</gene>